<reference evidence="3 4" key="1">
    <citation type="submission" date="2018-03" db="EMBL/GenBank/DDBJ databases">
        <title>Genomic Encyclopedia of Archaeal and Bacterial Type Strains, Phase II (KMG-II): from individual species to whole genera.</title>
        <authorList>
            <person name="Goeker M."/>
        </authorList>
    </citation>
    <scope>NUCLEOTIDE SEQUENCE [LARGE SCALE GENOMIC DNA]</scope>
    <source>
        <strain evidence="3 4">DSM 29318</strain>
    </source>
</reference>
<protein>
    <submittedName>
        <fullName evidence="3">Uncharacterized protein YbjT (DUF2867 family)</fullName>
    </submittedName>
</protein>
<organism evidence="3 4">
    <name type="scientific">Hasllibacter halocynthiae</name>
    <dbReference type="NCBI Taxonomy" id="595589"/>
    <lineage>
        <taxon>Bacteria</taxon>
        <taxon>Pseudomonadati</taxon>
        <taxon>Pseudomonadota</taxon>
        <taxon>Alphaproteobacteria</taxon>
        <taxon>Rhodobacterales</taxon>
        <taxon>Roseobacteraceae</taxon>
        <taxon>Hasllibacter</taxon>
    </lineage>
</organism>
<dbReference type="Gene3D" id="3.40.50.720">
    <property type="entry name" value="NAD(P)-binding Rossmann-like Domain"/>
    <property type="match status" value="1"/>
</dbReference>
<gene>
    <name evidence="3" type="ORF">BCF33_2679</name>
</gene>
<dbReference type="AlphaFoldDB" id="A0A2T0X4K5"/>
<dbReference type="PANTHER" id="PTHR43162">
    <property type="match status" value="1"/>
</dbReference>
<dbReference type="EMBL" id="PVTT01000002">
    <property type="protein sequence ID" value="PRY93794.1"/>
    <property type="molecule type" value="Genomic_DNA"/>
</dbReference>
<dbReference type="Gene3D" id="3.90.25.10">
    <property type="entry name" value="UDP-galactose 4-epimerase, domain 1"/>
    <property type="match status" value="1"/>
</dbReference>
<feature type="region of interest" description="Disordered" evidence="1">
    <location>
        <begin position="251"/>
        <end position="284"/>
    </location>
</feature>
<dbReference type="RefSeq" id="WP_106161394.1">
    <property type="nucleotide sequence ID" value="NZ_PVTT01000002.1"/>
</dbReference>
<feature type="region of interest" description="Disordered" evidence="1">
    <location>
        <begin position="14"/>
        <end position="35"/>
    </location>
</feature>
<dbReference type="InterPro" id="IPR008030">
    <property type="entry name" value="NmrA-like"/>
</dbReference>
<sequence>MIFVMGASGRMGGSVLRHADGPKRAGTPSGRPVEGAAETVPFDLDAPGTFHAALHRCEAMFVMRPPTATKRGPFDDLMAAAKKAGVGHVVCASVYGAQDSRVLPHRHMEAAVRDSGLPHTFLRPADFMQNLADVHAEAIRDRDEIVVPAGEGRSAFLDVDDIGRACAAVLAAPGEHDGKGYDITGPEALSFEDVAATLTRVLGRPIRYHPVSPPRFVASQIRHGRPASMAFVMAALYTVQRLGRAAPAKPDFERLTGRRPGDLASWAARNRDAFEKDGHGSATS</sequence>
<feature type="compositionally biased region" description="Basic and acidic residues" evidence="1">
    <location>
        <begin position="251"/>
        <end position="261"/>
    </location>
</feature>
<dbReference type="PANTHER" id="PTHR43162:SF1">
    <property type="entry name" value="PRESTALK A DIFFERENTIATION PROTEIN A"/>
    <property type="match status" value="1"/>
</dbReference>
<proteinExistence type="predicted"/>
<evidence type="ECO:0000313" key="4">
    <source>
        <dbReference type="Proteomes" id="UP000238801"/>
    </source>
</evidence>
<comment type="caution">
    <text evidence="3">The sequence shown here is derived from an EMBL/GenBank/DDBJ whole genome shotgun (WGS) entry which is preliminary data.</text>
</comment>
<evidence type="ECO:0000256" key="1">
    <source>
        <dbReference type="SAM" id="MobiDB-lite"/>
    </source>
</evidence>
<name>A0A2T0X4K5_9RHOB</name>
<dbReference type="Pfam" id="PF05368">
    <property type="entry name" value="NmrA"/>
    <property type="match status" value="1"/>
</dbReference>
<dbReference type="Proteomes" id="UP000238801">
    <property type="component" value="Unassembled WGS sequence"/>
</dbReference>
<accession>A0A2T0X4K5</accession>
<feature type="domain" description="NmrA-like" evidence="2">
    <location>
        <begin position="38"/>
        <end position="237"/>
    </location>
</feature>
<evidence type="ECO:0000259" key="2">
    <source>
        <dbReference type="Pfam" id="PF05368"/>
    </source>
</evidence>
<evidence type="ECO:0000313" key="3">
    <source>
        <dbReference type="EMBL" id="PRY93794.1"/>
    </source>
</evidence>
<keyword evidence="4" id="KW-1185">Reference proteome</keyword>
<dbReference type="OrthoDB" id="109735at2"/>
<dbReference type="InterPro" id="IPR036291">
    <property type="entry name" value="NAD(P)-bd_dom_sf"/>
</dbReference>
<dbReference type="SUPFAM" id="SSF51735">
    <property type="entry name" value="NAD(P)-binding Rossmann-fold domains"/>
    <property type="match status" value="1"/>
</dbReference>
<dbReference type="InterPro" id="IPR051604">
    <property type="entry name" value="Ergot_Alk_Oxidoreductase"/>
</dbReference>
<feature type="compositionally biased region" description="Basic and acidic residues" evidence="1">
    <location>
        <begin position="269"/>
        <end position="284"/>
    </location>
</feature>